<accession>A0AA41U6F0</accession>
<gene>
    <name evidence="2" type="ORF">L1785_08265</name>
</gene>
<feature type="domain" description="DUF5808" evidence="1">
    <location>
        <begin position="76"/>
        <end position="100"/>
    </location>
</feature>
<dbReference type="Pfam" id="PF19124">
    <property type="entry name" value="DUF5808"/>
    <property type="match status" value="1"/>
</dbReference>
<comment type="caution">
    <text evidence="2">The sequence shown here is derived from an EMBL/GenBank/DDBJ whole genome shotgun (WGS) entry which is preliminary data.</text>
</comment>
<proteinExistence type="predicted"/>
<name>A0AA41U6F0_9MICO</name>
<dbReference type="EMBL" id="JAKGSG010000025">
    <property type="protein sequence ID" value="MCF4120973.1"/>
    <property type="molecule type" value="Genomic_DNA"/>
</dbReference>
<evidence type="ECO:0000313" key="3">
    <source>
        <dbReference type="Proteomes" id="UP001165405"/>
    </source>
</evidence>
<evidence type="ECO:0000313" key="2">
    <source>
        <dbReference type="EMBL" id="MCF4120973.1"/>
    </source>
</evidence>
<dbReference type="InterPro" id="IPR043831">
    <property type="entry name" value="DUF5808"/>
</dbReference>
<organism evidence="2 3">
    <name type="scientific">Antribacter soli</name>
    <dbReference type="NCBI Taxonomy" id="2910976"/>
    <lineage>
        <taxon>Bacteria</taxon>
        <taxon>Bacillati</taxon>
        <taxon>Actinomycetota</taxon>
        <taxon>Actinomycetes</taxon>
        <taxon>Micrococcales</taxon>
        <taxon>Promicromonosporaceae</taxon>
        <taxon>Antribacter</taxon>
    </lineage>
</organism>
<sequence>MGSTKHDKGDTTVEMRRGGLKKLISLVAMALTVAAVVKELRTPADERTWNGKVAAVVPYDFRVPTLARIRERLWNPEGEHFVGPRVFGVGWTINVGKVVAVVREKLAG</sequence>
<dbReference type="RefSeq" id="WP_236088736.1">
    <property type="nucleotide sequence ID" value="NZ_JAKGSG010000025.1"/>
</dbReference>
<dbReference type="AlphaFoldDB" id="A0AA41U6F0"/>
<dbReference type="Proteomes" id="UP001165405">
    <property type="component" value="Unassembled WGS sequence"/>
</dbReference>
<protein>
    <submittedName>
        <fullName evidence="2">DUF5808 domain-containing protein</fullName>
    </submittedName>
</protein>
<keyword evidence="3" id="KW-1185">Reference proteome</keyword>
<reference evidence="2" key="1">
    <citation type="submission" date="2022-01" db="EMBL/GenBank/DDBJ databases">
        <title>Antribacter sp. nov., isolated from Guizhou of China.</title>
        <authorList>
            <person name="Chengliang C."/>
            <person name="Ya Z."/>
        </authorList>
    </citation>
    <scope>NUCLEOTIDE SEQUENCE</scope>
    <source>
        <strain evidence="2">KLBMP 9083</strain>
    </source>
</reference>
<evidence type="ECO:0000259" key="1">
    <source>
        <dbReference type="Pfam" id="PF19124"/>
    </source>
</evidence>